<keyword evidence="3 7" id="KW-0479">Metal-binding</keyword>
<comment type="subcellular location">
    <subcellularLocation>
        <location evidence="7">Cytoplasm</location>
    </subcellularLocation>
</comment>
<keyword evidence="2 7" id="KW-0540">Nuclease</keyword>
<dbReference type="Proteomes" id="UP000050497">
    <property type="component" value="Unassembled WGS sequence"/>
</dbReference>
<gene>
    <name evidence="7 8" type="primary">ybeY</name>
    <name evidence="9" type="ORF">GA0071312_3798</name>
    <name evidence="8" type="ORF">HLUCCO17_00150</name>
</gene>
<dbReference type="AlphaFoldDB" id="A0A0P7XB84"/>
<accession>A0A0P7XB84</accession>
<dbReference type="PATRIC" id="fig|1653334.4.peg.1785"/>
<keyword evidence="6 7" id="KW-0862">Zinc</keyword>
<evidence type="ECO:0000256" key="6">
    <source>
        <dbReference type="ARBA" id="ARBA00022833"/>
    </source>
</evidence>
<dbReference type="EMBL" id="LJSX01000001">
    <property type="protein sequence ID" value="KPQ12537.1"/>
    <property type="molecule type" value="Genomic_DNA"/>
</dbReference>
<comment type="similarity">
    <text evidence="1 7">Belongs to the endoribonuclease YbeY family.</text>
</comment>
<evidence type="ECO:0000313" key="11">
    <source>
        <dbReference type="Proteomes" id="UP000182800"/>
    </source>
</evidence>
<dbReference type="GO" id="GO:0008270">
    <property type="term" value="F:zinc ion binding"/>
    <property type="evidence" value="ECO:0007669"/>
    <property type="project" value="UniProtKB-UniRule"/>
</dbReference>
<dbReference type="InterPro" id="IPR002036">
    <property type="entry name" value="YbeY"/>
</dbReference>
<dbReference type="OrthoDB" id="9807740at2"/>
<evidence type="ECO:0000313" key="8">
    <source>
        <dbReference type="EMBL" id="KPQ12537.1"/>
    </source>
</evidence>
<evidence type="ECO:0000256" key="1">
    <source>
        <dbReference type="ARBA" id="ARBA00010875"/>
    </source>
</evidence>
<evidence type="ECO:0000256" key="3">
    <source>
        <dbReference type="ARBA" id="ARBA00022723"/>
    </source>
</evidence>
<comment type="caution">
    <text evidence="8">The sequence shown here is derived from an EMBL/GenBank/DDBJ whole genome shotgun (WGS) entry which is preliminary data.</text>
</comment>
<dbReference type="PANTHER" id="PTHR46986:SF1">
    <property type="entry name" value="ENDORIBONUCLEASE YBEY, CHLOROPLASTIC"/>
    <property type="match status" value="1"/>
</dbReference>
<keyword evidence="7" id="KW-0698">rRNA processing</keyword>
<dbReference type="Gene3D" id="3.40.390.30">
    <property type="entry name" value="Metalloproteases ('zincins'), catalytic domain"/>
    <property type="match status" value="1"/>
</dbReference>
<dbReference type="GO" id="GO:0004521">
    <property type="term" value="F:RNA endonuclease activity"/>
    <property type="evidence" value="ECO:0007669"/>
    <property type="project" value="UniProtKB-UniRule"/>
</dbReference>
<dbReference type="EMBL" id="FMBM01000003">
    <property type="protein sequence ID" value="SCC82787.1"/>
    <property type="molecule type" value="Genomic_DNA"/>
</dbReference>
<dbReference type="SUPFAM" id="SSF55486">
    <property type="entry name" value="Metalloproteases ('zincins'), catalytic domain"/>
    <property type="match status" value="1"/>
</dbReference>
<proteinExistence type="inferred from homology"/>
<comment type="function">
    <text evidence="7">Single strand-specific metallo-endoribonuclease involved in late-stage 70S ribosome quality control and in maturation of the 3' terminus of the 16S rRNA.</text>
</comment>
<dbReference type="GO" id="GO:0004222">
    <property type="term" value="F:metalloendopeptidase activity"/>
    <property type="evidence" value="ECO:0007669"/>
    <property type="project" value="InterPro"/>
</dbReference>
<keyword evidence="11" id="KW-1185">Reference proteome</keyword>
<evidence type="ECO:0000256" key="7">
    <source>
        <dbReference type="HAMAP-Rule" id="MF_00009"/>
    </source>
</evidence>
<dbReference type="InterPro" id="IPR023091">
    <property type="entry name" value="MetalPrtase_cat_dom_sf_prd"/>
</dbReference>
<reference evidence="9 11" key="2">
    <citation type="submission" date="2016-08" db="EMBL/GenBank/DDBJ databases">
        <authorList>
            <person name="Varghese N."/>
            <person name="Submissions Spin"/>
        </authorList>
    </citation>
    <scope>NUCLEOTIDE SEQUENCE [LARGE SCALE GENOMIC DNA]</scope>
    <source>
        <strain evidence="9 11">HL-109</strain>
    </source>
</reference>
<evidence type="ECO:0000256" key="4">
    <source>
        <dbReference type="ARBA" id="ARBA00022759"/>
    </source>
</evidence>
<name>A0A0P7XB84_9HYPH</name>
<dbReference type="STRING" id="1653334.GA0071312_3798"/>
<dbReference type="HAMAP" id="MF_00009">
    <property type="entry name" value="Endoribonucl_YbeY"/>
    <property type="match status" value="1"/>
</dbReference>
<dbReference type="PANTHER" id="PTHR46986">
    <property type="entry name" value="ENDORIBONUCLEASE YBEY, CHLOROPLASTIC"/>
    <property type="match status" value="1"/>
</dbReference>
<evidence type="ECO:0000313" key="9">
    <source>
        <dbReference type="EMBL" id="SCC82787.1"/>
    </source>
</evidence>
<keyword evidence="7" id="KW-0690">Ribosome biogenesis</keyword>
<protein>
    <recommendedName>
        <fullName evidence="7">Endoribonuclease YbeY</fullName>
        <ecNumber evidence="7">3.1.-.-</ecNumber>
    </recommendedName>
</protein>
<dbReference type="GO" id="GO:0006364">
    <property type="term" value="P:rRNA processing"/>
    <property type="evidence" value="ECO:0007669"/>
    <property type="project" value="UniProtKB-UniRule"/>
</dbReference>
<reference evidence="8 10" key="1">
    <citation type="submission" date="2015-09" db="EMBL/GenBank/DDBJ databases">
        <title>Identification and resolution of microdiversity through metagenomic sequencing of parallel consortia.</title>
        <authorList>
            <person name="Nelson W.C."/>
            <person name="Romine M.F."/>
            <person name="Lindemann S.R."/>
        </authorList>
    </citation>
    <scope>NUCLEOTIDE SEQUENCE [LARGE SCALE GENOMIC DNA]</scope>
    <source>
        <strain evidence="8">HL-109</strain>
    </source>
</reference>
<keyword evidence="4 7" id="KW-0255">Endonuclease</keyword>
<sequence length="165" mass="17345">MIALDISVEAPGWKAIPDLEDLCRQAVSAALTEAGADVAAGDGVMLSLLFTDDTAIALLNRDWRDQDKPTNVLSFPAAPGINPLGPEPLGDIALAYETCAREAAAEGKTLAAHAAHLVVHGVLHCMGDDHEDDAQAEAMEARETAALARMGIADPYMERATGRDD</sequence>
<dbReference type="NCBIfam" id="TIGR00043">
    <property type="entry name" value="rRNA maturation RNase YbeY"/>
    <property type="match status" value="1"/>
</dbReference>
<evidence type="ECO:0000313" key="10">
    <source>
        <dbReference type="Proteomes" id="UP000050497"/>
    </source>
</evidence>
<evidence type="ECO:0000256" key="2">
    <source>
        <dbReference type="ARBA" id="ARBA00022722"/>
    </source>
</evidence>
<feature type="binding site" evidence="7">
    <location>
        <position position="120"/>
    </location>
    <ligand>
        <name>Zn(2+)</name>
        <dbReference type="ChEBI" id="CHEBI:29105"/>
        <note>catalytic</note>
    </ligand>
</feature>
<dbReference type="RefSeq" id="WP_074446547.1">
    <property type="nucleotide sequence ID" value="NZ_FMBM01000003.1"/>
</dbReference>
<organism evidence="8 10">
    <name type="scientific">Saliniramus fredricksonii</name>
    <dbReference type="NCBI Taxonomy" id="1653334"/>
    <lineage>
        <taxon>Bacteria</taxon>
        <taxon>Pseudomonadati</taxon>
        <taxon>Pseudomonadota</taxon>
        <taxon>Alphaproteobacteria</taxon>
        <taxon>Hyphomicrobiales</taxon>
        <taxon>Salinarimonadaceae</taxon>
        <taxon>Saliniramus</taxon>
    </lineage>
</organism>
<feature type="binding site" evidence="7">
    <location>
        <position position="130"/>
    </location>
    <ligand>
        <name>Zn(2+)</name>
        <dbReference type="ChEBI" id="CHEBI:29105"/>
        <note>catalytic</note>
    </ligand>
</feature>
<dbReference type="GO" id="GO:0005737">
    <property type="term" value="C:cytoplasm"/>
    <property type="evidence" value="ECO:0007669"/>
    <property type="project" value="UniProtKB-SubCell"/>
</dbReference>
<dbReference type="Pfam" id="PF02130">
    <property type="entry name" value="YbeY"/>
    <property type="match status" value="1"/>
</dbReference>
<evidence type="ECO:0000256" key="5">
    <source>
        <dbReference type="ARBA" id="ARBA00022801"/>
    </source>
</evidence>
<comment type="cofactor">
    <cofactor evidence="7">
        <name>Zn(2+)</name>
        <dbReference type="ChEBI" id="CHEBI:29105"/>
    </cofactor>
    <text evidence="7">Binds 1 zinc ion.</text>
</comment>
<keyword evidence="7" id="KW-0963">Cytoplasm</keyword>
<keyword evidence="5 7" id="KW-0378">Hydrolase</keyword>
<feature type="binding site" evidence="7">
    <location>
        <position position="124"/>
    </location>
    <ligand>
        <name>Zn(2+)</name>
        <dbReference type="ChEBI" id="CHEBI:29105"/>
        <note>catalytic</note>
    </ligand>
</feature>
<dbReference type="EC" id="3.1.-.-" evidence="7"/>
<dbReference type="Proteomes" id="UP000182800">
    <property type="component" value="Unassembled WGS sequence"/>
</dbReference>